<dbReference type="InterPro" id="IPR015001">
    <property type="entry name" value="DUF1850"/>
</dbReference>
<dbReference type="Proteomes" id="UP001203136">
    <property type="component" value="Unassembled WGS sequence"/>
</dbReference>
<dbReference type="EMBL" id="JAINVB010000001">
    <property type="protein sequence ID" value="MCK0088136.1"/>
    <property type="molecule type" value="Genomic_DNA"/>
</dbReference>
<evidence type="ECO:0000313" key="2">
    <source>
        <dbReference type="Proteomes" id="UP001203136"/>
    </source>
</evidence>
<reference evidence="1" key="1">
    <citation type="journal article" date="2022" name="Cell Host Microbe">
        <title>Colonization of the live biotherapeutic product VE303 and modulation of the microbiota and metabolites in healthy volunteers.</title>
        <authorList>
            <person name="Dsouza M."/>
            <person name="Menon R."/>
            <person name="Crossette E."/>
            <person name="Bhattarai S.K."/>
            <person name="Schneider J."/>
            <person name="Kim Y.G."/>
            <person name="Reddy S."/>
            <person name="Caballero S."/>
            <person name="Felix C."/>
            <person name="Cornacchione L."/>
            <person name="Hendrickson J."/>
            <person name="Watson A.R."/>
            <person name="Minot S.S."/>
            <person name="Greenfield N."/>
            <person name="Schopf L."/>
            <person name="Szabady R."/>
            <person name="Patarroyo J."/>
            <person name="Smith W."/>
            <person name="Harrison P."/>
            <person name="Kuijper E.J."/>
            <person name="Kelly C.P."/>
            <person name="Olle B."/>
            <person name="Bobilev D."/>
            <person name="Silber J.L."/>
            <person name="Bucci V."/>
            <person name="Roberts B."/>
            <person name="Faith J."/>
            <person name="Norman J.M."/>
        </authorList>
    </citation>
    <scope>NUCLEOTIDE SEQUENCE</scope>
    <source>
        <strain evidence="1">VE303-04</strain>
    </source>
</reference>
<organism evidence="1 2">
    <name type="scientific">Clostridium symbiosum</name>
    <name type="common">Bacteroides symbiosus</name>
    <dbReference type="NCBI Taxonomy" id="1512"/>
    <lineage>
        <taxon>Bacteria</taxon>
        <taxon>Bacillati</taxon>
        <taxon>Bacillota</taxon>
        <taxon>Clostridia</taxon>
        <taxon>Lachnospirales</taxon>
        <taxon>Lachnospiraceae</taxon>
        <taxon>Otoolea</taxon>
    </lineage>
</organism>
<dbReference type="AlphaFoldDB" id="A0AAW5F899"/>
<dbReference type="Pfam" id="PF08905">
    <property type="entry name" value="DUF1850"/>
    <property type="match status" value="1"/>
</dbReference>
<gene>
    <name evidence="1" type="ORF">K5I21_20115</name>
</gene>
<accession>A0AAW5F899</accession>
<evidence type="ECO:0000313" key="1">
    <source>
        <dbReference type="EMBL" id="MCK0088136.1"/>
    </source>
</evidence>
<proteinExistence type="predicted"/>
<dbReference type="RefSeq" id="WP_243004081.1">
    <property type="nucleotide sequence ID" value="NZ_BAABZD010000010.1"/>
</dbReference>
<sequence>MDMIRRRTKLLLSAAILLILSALFVFSAAAFRLRQREYLVIRNQESGDTYVRVPVETGDELTFGWEHSFEHIPWNEYYEIEEDGSFLLHTISVAGFGAGIPAEMDCTYRYEDGLIYMDDIESEFPQFNWINSQTALKEIGLNGRLLIRGSDMPHHQKIVLCIE</sequence>
<name>A0AAW5F899_CLOSY</name>
<comment type="caution">
    <text evidence="1">The sequence shown here is derived from an EMBL/GenBank/DDBJ whole genome shotgun (WGS) entry which is preliminary data.</text>
</comment>
<protein>
    <submittedName>
        <fullName evidence="1">DUF1850 domain-containing protein</fullName>
    </submittedName>
</protein>